<sequence length="64" mass="6475">MVLKLAVSGMSCTGCEANVESSVSDITGVSTVDADHESGVVTVEGDSDKPAIEAAITEAGYKIE</sequence>
<dbReference type="SUPFAM" id="SSF55008">
    <property type="entry name" value="HMA, heavy metal-associated domain"/>
    <property type="match status" value="1"/>
</dbReference>
<dbReference type="Pfam" id="PF00403">
    <property type="entry name" value="HMA"/>
    <property type="match status" value="1"/>
</dbReference>
<dbReference type="InterPro" id="IPR006121">
    <property type="entry name" value="HMA_dom"/>
</dbReference>
<dbReference type="RefSeq" id="WP_174653674.1">
    <property type="nucleotide sequence ID" value="NZ_JAKRVX010000003.1"/>
</dbReference>
<dbReference type="GO" id="GO:0046872">
    <property type="term" value="F:metal ion binding"/>
    <property type="evidence" value="ECO:0007669"/>
    <property type="project" value="InterPro"/>
</dbReference>
<keyword evidence="3" id="KW-1185">Reference proteome</keyword>
<dbReference type="Proteomes" id="UP001203207">
    <property type="component" value="Unassembled WGS sequence"/>
</dbReference>
<dbReference type="InterPro" id="IPR036163">
    <property type="entry name" value="HMA_dom_sf"/>
</dbReference>
<name>A0AAE3FXW9_9EURY</name>
<organism evidence="2 3">
    <name type="scientific">Natronocalculus amylovorans</name>
    <dbReference type="NCBI Taxonomy" id="2917812"/>
    <lineage>
        <taxon>Archaea</taxon>
        <taxon>Methanobacteriati</taxon>
        <taxon>Methanobacteriota</taxon>
        <taxon>Stenosarchaea group</taxon>
        <taxon>Halobacteria</taxon>
        <taxon>Halobacteriales</taxon>
        <taxon>Haloferacaceae</taxon>
        <taxon>Natronocalculus</taxon>
    </lineage>
</organism>
<reference evidence="2" key="2">
    <citation type="submission" date="2022-02" db="EMBL/GenBank/DDBJ databases">
        <authorList>
            <person name="Elcheninov A.G."/>
            <person name="Sorokin D.Y."/>
            <person name="Kublanov I.V."/>
        </authorList>
    </citation>
    <scope>NUCLEOTIDE SEQUENCE</scope>
    <source>
        <strain evidence="2">AArc-St2</strain>
    </source>
</reference>
<comment type="caution">
    <text evidence="2">The sequence shown here is derived from an EMBL/GenBank/DDBJ whole genome shotgun (WGS) entry which is preliminary data.</text>
</comment>
<evidence type="ECO:0000313" key="2">
    <source>
        <dbReference type="EMBL" id="MCL9817221.1"/>
    </source>
</evidence>
<dbReference type="AlphaFoldDB" id="A0AAE3FXW9"/>
<dbReference type="EMBL" id="JAKRVX010000003">
    <property type="protein sequence ID" value="MCL9817221.1"/>
    <property type="molecule type" value="Genomic_DNA"/>
</dbReference>
<reference evidence="2" key="1">
    <citation type="journal article" date="2022" name="Syst. Appl. Microbiol.">
        <title>Natronocalculus amylovorans gen. nov., sp. nov., and Natranaeroarchaeum aerophilus sp. nov., dominant culturable amylolytic natronoarchaea from hypersaline soda lakes in southwestern Siberia.</title>
        <authorList>
            <person name="Sorokin D.Y."/>
            <person name="Elcheninov A.G."/>
            <person name="Khizhniak T.V."/>
            <person name="Koenen M."/>
            <person name="Bale N.J."/>
            <person name="Damste J.S.S."/>
            <person name="Kublanov I.V."/>
        </authorList>
    </citation>
    <scope>NUCLEOTIDE SEQUENCE</scope>
    <source>
        <strain evidence="2">AArc-St2</strain>
    </source>
</reference>
<accession>A0AAE3FXW9</accession>
<evidence type="ECO:0000313" key="3">
    <source>
        <dbReference type="Proteomes" id="UP001203207"/>
    </source>
</evidence>
<feature type="domain" description="HMA" evidence="1">
    <location>
        <begin position="1"/>
        <end position="64"/>
    </location>
</feature>
<dbReference type="Gene3D" id="3.30.70.100">
    <property type="match status" value="1"/>
</dbReference>
<evidence type="ECO:0000259" key="1">
    <source>
        <dbReference type="PROSITE" id="PS50846"/>
    </source>
</evidence>
<dbReference type="CDD" id="cd00371">
    <property type="entry name" value="HMA"/>
    <property type="match status" value="1"/>
</dbReference>
<proteinExistence type="predicted"/>
<dbReference type="PROSITE" id="PS50846">
    <property type="entry name" value="HMA_2"/>
    <property type="match status" value="1"/>
</dbReference>
<protein>
    <submittedName>
        <fullName evidence="2">Cation transporter</fullName>
    </submittedName>
</protein>
<gene>
    <name evidence="2" type="ORF">AArcSt2_09715</name>
</gene>